<proteinExistence type="predicted"/>
<dbReference type="Pfam" id="PF07470">
    <property type="entry name" value="Glyco_hydro_88"/>
    <property type="match status" value="1"/>
</dbReference>
<dbReference type="InterPro" id="IPR008928">
    <property type="entry name" value="6-hairpin_glycosidase_sf"/>
</dbReference>
<dbReference type="Proteomes" id="UP001446871">
    <property type="component" value="Unassembled WGS sequence"/>
</dbReference>
<name>A0ABR1U530_9PEZI</name>
<dbReference type="InterPro" id="IPR012341">
    <property type="entry name" value="6hp_glycosidase-like_sf"/>
</dbReference>
<dbReference type="PANTHER" id="PTHR33886">
    <property type="entry name" value="UNSATURATED RHAMNOGALACTURONAN HYDROLASE (EUROFUNG)"/>
    <property type="match status" value="1"/>
</dbReference>
<evidence type="ECO:0000256" key="2">
    <source>
        <dbReference type="SAM" id="SignalP"/>
    </source>
</evidence>
<dbReference type="SUPFAM" id="SSF48208">
    <property type="entry name" value="Six-hairpin glycosidases"/>
    <property type="match status" value="1"/>
</dbReference>
<dbReference type="PANTHER" id="PTHR33886:SF11">
    <property type="entry name" value="WALL GLYCOSYL HYDROLASE YTER, PUTATIVE (AFU_ORTHOLOGUE AFUA_2G14630)-RELATED"/>
    <property type="match status" value="1"/>
</dbReference>
<dbReference type="InterPro" id="IPR010905">
    <property type="entry name" value="Glyco_hydro_88"/>
</dbReference>
<comment type="caution">
    <text evidence="3">The sequence shown here is derived from an EMBL/GenBank/DDBJ whole genome shotgun (WGS) entry which is preliminary data.</text>
</comment>
<organism evidence="3 4">
    <name type="scientific">Apiospora saccharicola</name>
    <dbReference type="NCBI Taxonomy" id="335842"/>
    <lineage>
        <taxon>Eukaryota</taxon>
        <taxon>Fungi</taxon>
        <taxon>Dikarya</taxon>
        <taxon>Ascomycota</taxon>
        <taxon>Pezizomycotina</taxon>
        <taxon>Sordariomycetes</taxon>
        <taxon>Xylariomycetidae</taxon>
        <taxon>Amphisphaeriales</taxon>
        <taxon>Apiosporaceae</taxon>
        <taxon>Apiospora</taxon>
    </lineage>
</organism>
<feature type="chain" id="PRO_5045948358" evidence="2">
    <location>
        <begin position="23"/>
        <end position="405"/>
    </location>
</feature>
<feature type="signal peptide" evidence="2">
    <location>
        <begin position="1"/>
        <end position="22"/>
    </location>
</feature>
<dbReference type="EMBL" id="JAQQWM010000008">
    <property type="protein sequence ID" value="KAK8053797.1"/>
    <property type="molecule type" value="Genomic_DNA"/>
</dbReference>
<keyword evidence="4" id="KW-1185">Reference proteome</keyword>
<sequence>MKLNTCAFAALLASLHAGISFASNVRHSTWMAQSIMGRSQGIMTGKGGSSEPLQAGFTQKAFTAILERYPLDPLANQFRDYVYQSAASVAPFMLNATQDALTYPLDRLSNGNALLSLSETLETDEKEMFSSAAAALRQSIDLNRRNAEGGLWYFTYPNWSYLDGMYSLAPFYALYTAGGSNDPKARKALEEIRFQIDLLYQHNYIASSGLLVHGYDDSKTAVWANHITGASPYVWGRSLGWLIMALVDTVELLPKSACKERDDLLQKYNDLARALIRAVDPATGGWWQVMNEPGRAKNYIESSEIVAGSAMFSAALLKGARLGYLMDDRLAVEATVVGVRAHGYLTNTFVAPNKEGLLDYSGTVSVCSLNSTASYEYYVGQPLLPNSVLGTAAYILASLEVESLA</sequence>
<reference evidence="3 4" key="1">
    <citation type="submission" date="2023-01" db="EMBL/GenBank/DDBJ databases">
        <title>Analysis of 21 Apiospora genomes using comparative genomics revels a genus with tremendous synthesis potential of carbohydrate active enzymes and secondary metabolites.</title>
        <authorList>
            <person name="Sorensen T."/>
        </authorList>
    </citation>
    <scope>NUCLEOTIDE SEQUENCE [LARGE SCALE GENOMIC DNA]</scope>
    <source>
        <strain evidence="3 4">CBS 83171</strain>
    </source>
</reference>
<evidence type="ECO:0000256" key="1">
    <source>
        <dbReference type="ARBA" id="ARBA00022801"/>
    </source>
</evidence>
<keyword evidence="2" id="KW-0732">Signal</keyword>
<gene>
    <name evidence="3" type="ORF">PG996_013098</name>
</gene>
<dbReference type="Gene3D" id="1.50.10.10">
    <property type="match status" value="1"/>
</dbReference>
<dbReference type="InterPro" id="IPR052043">
    <property type="entry name" value="PolySaccharide_Degr_Enz"/>
</dbReference>
<protein>
    <submittedName>
        <fullName evidence="3">Glycoside hydrolase family 105 protein</fullName>
    </submittedName>
</protein>
<evidence type="ECO:0000313" key="3">
    <source>
        <dbReference type="EMBL" id="KAK8053797.1"/>
    </source>
</evidence>
<accession>A0ABR1U530</accession>
<dbReference type="GO" id="GO:0016787">
    <property type="term" value="F:hydrolase activity"/>
    <property type="evidence" value="ECO:0007669"/>
    <property type="project" value="UniProtKB-KW"/>
</dbReference>
<keyword evidence="1 3" id="KW-0378">Hydrolase</keyword>
<evidence type="ECO:0000313" key="4">
    <source>
        <dbReference type="Proteomes" id="UP001446871"/>
    </source>
</evidence>